<dbReference type="Proteomes" id="UP000531216">
    <property type="component" value="Unassembled WGS sequence"/>
</dbReference>
<dbReference type="SUPFAM" id="SSF54631">
    <property type="entry name" value="CBS-domain pair"/>
    <property type="match status" value="1"/>
</dbReference>
<dbReference type="PANTHER" id="PTHR33741">
    <property type="entry name" value="TRANSMEMBRANE PROTEIN DDB_G0269096-RELATED"/>
    <property type="match status" value="1"/>
</dbReference>
<dbReference type="InterPro" id="IPR000644">
    <property type="entry name" value="CBS_dom"/>
</dbReference>
<dbReference type="InterPro" id="IPR058581">
    <property type="entry name" value="TM_HPP"/>
</dbReference>
<keyword evidence="5" id="KW-1185">Reference proteome</keyword>
<dbReference type="OrthoDB" id="9811720at2"/>
<dbReference type="PROSITE" id="PS51371">
    <property type="entry name" value="CBS"/>
    <property type="match status" value="2"/>
</dbReference>
<feature type="transmembrane region" description="Helical" evidence="2">
    <location>
        <begin position="48"/>
        <end position="67"/>
    </location>
</feature>
<dbReference type="PANTHER" id="PTHR33741:SF5">
    <property type="entry name" value="TRANSMEMBRANE PROTEIN DDB_G0269096-RELATED"/>
    <property type="match status" value="1"/>
</dbReference>
<dbReference type="Gene3D" id="3.10.580.10">
    <property type="entry name" value="CBS-domain"/>
    <property type="match status" value="1"/>
</dbReference>
<feature type="transmembrane region" description="Helical" evidence="2">
    <location>
        <begin position="74"/>
        <end position="93"/>
    </location>
</feature>
<dbReference type="SMART" id="SM00116">
    <property type="entry name" value="CBS"/>
    <property type="match status" value="2"/>
</dbReference>
<gene>
    <name evidence="4" type="ORF">GGR05_003635</name>
</gene>
<organism evidence="4 5">
    <name type="scientific">Aureimonas phyllosphaerae</name>
    <dbReference type="NCBI Taxonomy" id="1166078"/>
    <lineage>
        <taxon>Bacteria</taxon>
        <taxon>Pseudomonadati</taxon>
        <taxon>Pseudomonadota</taxon>
        <taxon>Alphaproteobacteria</taxon>
        <taxon>Hyphomicrobiales</taxon>
        <taxon>Aurantimonadaceae</taxon>
        <taxon>Aureimonas</taxon>
    </lineage>
</organism>
<dbReference type="EMBL" id="JACIDO010000009">
    <property type="protein sequence ID" value="MBB3937469.1"/>
    <property type="molecule type" value="Genomic_DNA"/>
</dbReference>
<sequence>MIALARRFLPDLPAVSWQERLRVVLGALLGLLVTGLVCRAAVGSGSALPILVAPMGASTVLLFAVPASPLAQPWSILGGNTIAALIGVGVRMLVPDPMLAAATAGAAAILAMLFLRCLHPPSGAVALTAVLGGPAVFDLGFGFALWPVAANSALLLLTALAYNNLTGRPYPHRAPRPAAGHATQDPPPSERIGFSTADLDAALAETDQLLDISRADLEALLRRTELHSFARRARATRAVDIMSRDVVAISPDASFREALDLLRRHHIKALPVTDDSARVVGILTQTDLLDKAAWDARGPRMGARERVVLTMRRGRAPAASVADIMTAPVTTIGPDDAIADVVPAMSALGIHHLPVTGPDGRLVGIVSQTDLVVALLADAARRGEPAD</sequence>
<evidence type="ECO:0000313" key="4">
    <source>
        <dbReference type="EMBL" id="MBB3937469.1"/>
    </source>
</evidence>
<feature type="domain" description="CBS" evidence="3">
    <location>
        <begin position="325"/>
        <end position="381"/>
    </location>
</feature>
<keyword evidence="2" id="KW-1133">Transmembrane helix</keyword>
<accession>A0A7W6FVN7</accession>
<evidence type="ECO:0000259" key="3">
    <source>
        <dbReference type="PROSITE" id="PS51371"/>
    </source>
</evidence>
<keyword evidence="2" id="KW-0812">Transmembrane</keyword>
<dbReference type="InterPro" id="IPR046342">
    <property type="entry name" value="CBS_dom_sf"/>
</dbReference>
<dbReference type="InterPro" id="IPR007065">
    <property type="entry name" value="HPP"/>
</dbReference>
<reference evidence="4 5" key="1">
    <citation type="submission" date="2020-08" db="EMBL/GenBank/DDBJ databases">
        <title>Genomic Encyclopedia of Type Strains, Phase IV (KMG-IV): sequencing the most valuable type-strain genomes for metagenomic binning, comparative biology and taxonomic classification.</title>
        <authorList>
            <person name="Goeker M."/>
        </authorList>
    </citation>
    <scope>NUCLEOTIDE SEQUENCE [LARGE SCALE GENOMIC DNA]</scope>
    <source>
        <strain evidence="4 5">DSM 25024</strain>
    </source>
</reference>
<evidence type="ECO:0000256" key="1">
    <source>
        <dbReference type="PROSITE-ProRule" id="PRU00703"/>
    </source>
</evidence>
<name>A0A7W6FVN7_9HYPH</name>
<dbReference type="RefSeq" id="WP_090963833.1">
    <property type="nucleotide sequence ID" value="NZ_FOOA01000010.1"/>
</dbReference>
<protein>
    <submittedName>
        <fullName evidence="4">CBS domain-containing membrane protein</fullName>
    </submittedName>
</protein>
<feature type="domain" description="CBS" evidence="3">
    <location>
        <begin position="242"/>
        <end position="300"/>
    </location>
</feature>
<evidence type="ECO:0000313" key="5">
    <source>
        <dbReference type="Proteomes" id="UP000531216"/>
    </source>
</evidence>
<feature type="transmembrane region" description="Helical" evidence="2">
    <location>
        <begin position="99"/>
        <end position="118"/>
    </location>
</feature>
<feature type="transmembrane region" description="Helical" evidence="2">
    <location>
        <begin position="21"/>
        <end position="42"/>
    </location>
</feature>
<evidence type="ECO:0000256" key="2">
    <source>
        <dbReference type="SAM" id="Phobius"/>
    </source>
</evidence>
<proteinExistence type="predicted"/>
<feature type="transmembrane region" description="Helical" evidence="2">
    <location>
        <begin position="125"/>
        <end position="146"/>
    </location>
</feature>
<dbReference type="Pfam" id="PF00571">
    <property type="entry name" value="CBS"/>
    <property type="match status" value="2"/>
</dbReference>
<dbReference type="AlphaFoldDB" id="A0A7W6FVN7"/>
<keyword evidence="2" id="KW-0472">Membrane</keyword>
<dbReference type="Pfam" id="PF04982">
    <property type="entry name" value="TM_HPP"/>
    <property type="match status" value="1"/>
</dbReference>
<keyword evidence="1" id="KW-0129">CBS domain</keyword>
<comment type="caution">
    <text evidence="4">The sequence shown here is derived from an EMBL/GenBank/DDBJ whole genome shotgun (WGS) entry which is preliminary data.</text>
</comment>
<dbReference type="CDD" id="cd04600">
    <property type="entry name" value="CBS_pair_HPP_assoc"/>
    <property type="match status" value="1"/>
</dbReference>